<comment type="caution">
    <text evidence="7">The sequence shown here is derived from an EMBL/GenBank/DDBJ whole genome shotgun (WGS) entry which is preliminary data.</text>
</comment>
<dbReference type="Proteomes" id="UP000231450">
    <property type="component" value="Unassembled WGS sequence"/>
</dbReference>
<dbReference type="EMBL" id="PFDW01000006">
    <property type="protein sequence ID" value="PJE58521.1"/>
    <property type="molecule type" value="Genomic_DNA"/>
</dbReference>
<keyword evidence="4" id="KW-1015">Disulfide bond</keyword>
<dbReference type="InterPro" id="IPR050097">
    <property type="entry name" value="Ferredoxin-NADP_redctase_2"/>
</dbReference>
<dbReference type="PRINTS" id="PR00368">
    <property type="entry name" value="FADPNR"/>
</dbReference>
<dbReference type="PANTHER" id="PTHR48105">
    <property type="entry name" value="THIOREDOXIN REDUCTASE 1-RELATED-RELATED"/>
    <property type="match status" value="1"/>
</dbReference>
<reference evidence="8" key="1">
    <citation type="submission" date="2017-09" db="EMBL/GenBank/DDBJ databases">
        <title>Depth-based differentiation of microbial function through sediment-hosted aquifers and enrichment of novel symbionts in the deep terrestrial subsurface.</title>
        <authorList>
            <person name="Probst A.J."/>
            <person name="Ladd B."/>
            <person name="Jarett J.K."/>
            <person name="Geller-Mcgrath D.E."/>
            <person name="Sieber C.M.K."/>
            <person name="Emerson J.B."/>
            <person name="Anantharaman K."/>
            <person name="Thomas B.C."/>
            <person name="Malmstrom R."/>
            <person name="Stieglmeier M."/>
            <person name="Klingl A."/>
            <person name="Woyke T."/>
            <person name="Ryan C.M."/>
            <person name="Banfield J.F."/>
        </authorList>
    </citation>
    <scope>NUCLEOTIDE SEQUENCE [LARGE SCALE GENOMIC DNA]</scope>
</reference>
<evidence type="ECO:0000256" key="5">
    <source>
        <dbReference type="ARBA" id="ARBA00023284"/>
    </source>
</evidence>
<dbReference type="InterPro" id="IPR023753">
    <property type="entry name" value="FAD/NAD-binding_dom"/>
</dbReference>
<dbReference type="GO" id="GO:0016668">
    <property type="term" value="F:oxidoreductase activity, acting on a sulfur group of donors, NAD(P) as acceptor"/>
    <property type="evidence" value="ECO:0007669"/>
    <property type="project" value="UniProtKB-ARBA"/>
</dbReference>
<feature type="domain" description="FAD/NAD(P)-binding" evidence="6">
    <location>
        <begin position="2"/>
        <end position="291"/>
    </location>
</feature>
<protein>
    <recommendedName>
        <fullName evidence="6">FAD/NAD(P)-binding domain-containing protein</fullName>
    </recommendedName>
</protein>
<evidence type="ECO:0000256" key="4">
    <source>
        <dbReference type="ARBA" id="ARBA00023157"/>
    </source>
</evidence>
<dbReference type="Pfam" id="PF07992">
    <property type="entry name" value="Pyr_redox_2"/>
    <property type="match status" value="1"/>
</dbReference>
<evidence type="ECO:0000256" key="1">
    <source>
        <dbReference type="ARBA" id="ARBA00022630"/>
    </source>
</evidence>
<proteinExistence type="predicted"/>
<dbReference type="Gene3D" id="3.50.50.60">
    <property type="entry name" value="FAD/NAD(P)-binding domain"/>
    <property type="match status" value="2"/>
</dbReference>
<sequence length="305" mass="33327">MYDLIIIGGGVAGISSGIYAGRKKLKTLLIYKKLGGQSASTSEIQNWPGIKSILGLDFSQNLYEHLNQYDVELKENDEVSEIEKKETFFIVKTTSEESLECKTIIIAAGKTPRKLKVQNSDKFEGKGIAYCSICDAPLYTGKEVAVVGGGNSGLEAVLDLQKYATKVHLLESTGKLNGDSVLIDKIKNYTKVEFHLNTEIIKLDGTNWLENLTYAEKSNGKIENTINVQGIFVEIGYEPATDFVKKLVKLNQRNEITVNAMTGATSEDGIFAAGDITDNLYKQIVIAAGEGAKAALSAEKYINHN</sequence>
<dbReference type="PRINTS" id="PR00469">
    <property type="entry name" value="PNDRDTASEII"/>
</dbReference>
<name>A0A2M8KF23_9BACT</name>
<evidence type="ECO:0000259" key="6">
    <source>
        <dbReference type="Pfam" id="PF07992"/>
    </source>
</evidence>
<accession>A0A2M8KF23</accession>
<keyword evidence="5" id="KW-0676">Redox-active center</keyword>
<gene>
    <name evidence="7" type="ORF">COU81_00235</name>
</gene>
<dbReference type="PROSITE" id="PS00573">
    <property type="entry name" value="PYRIDINE_REDOX_2"/>
    <property type="match status" value="1"/>
</dbReference>
<evidence type="ECO:0000313" key="8">
    <source>
        <dbReference type="Proteomes" id="UP000231450"/>
    </source>
</evidence>
<evidence type="ECO:0000256" key="3">
    <source>
        <dbReference type="ARBA" id="ARBA00023002"/>
    </source>
</evidence>
<evidence type="ECO:0000256" key="2">
    <source>
        <dbReference type="ARBA" id="ARBA00022827"/>
    </source>
</evidence>
<dbReference type="AlphaFoldDB" id="A0A2M8KF23"/>
<evidence type="ECO:0000313" key="7">
    <source>
        <dbReference type="EMBL" id="PJE58521.1"/>
    </source>
</evidence>
<keyword evidence="3" id="KW-0560">Oxidoreductase</keyword>
<dbReference type="SUPFAM" id="SSF51905">
    <property type="entry name" value="FAD/NAD(P)-binding domain"/>
    <property type="match status" value="1"/>
</dbReference>
<dbReference type="InterPro" id="IPR008255">
    <property type="entry name" value="Pyr_nucl-diS_OxRdtase_2_AS"/>
</dbReference>
<keyword evidence="2" id="KW-0274">FAD</keyword>
<organism evidence="7 8">
    <name type="scientific">Candidatus Portnoybacteria bacterium CG10_big_fil_rev_8_21_14_0_10_36_7</name>
    <dbReference type="NCBI Taxonomy" id="1974812"/>
    <lineage>
        <taxon>Bacteria</taxon>
        <taxon>Candidatus Portnoyibacteriota</taxon>
    </lineage>
</organism>
<keyword evidence="1" id="KW-0285">Flavoprotein</keyword>
<dbReference type="InterPro" id="IPR036188">
    <property type="entry name" value="FAD/NAD-bd_sf"/>
</dbReference>